<sequence>MTASLDVSLDESSGDAKLTVKGEDGREIGLTLSADRLLHLIEALGQARRTLVESESPPAIEGVKCTPVYRTNWALQIDALTEGSLFAFQHPAYGPIGLVFSPPDGEQLIKALQRHRAMVHSMPDAASRPS</sequence>
<dbReference type="EMBL" id="BAND01000085">
    <property type="protein sequence ID" value="GAJ29893.1"/>
    <property type="molecule type" value="Genomic_DNA"/>
</dbReference>
<accession>A0A023D6W7</accession>
<evidence type="ECO:0000313" key="2">
    <source>
        <dbReference type="Proteomes" id="UP000019760"/>
    </source>
</evidence>
<protein>
    <submittedName>
        <fullName evidence="1">Uncharacterized protein</fullName>
    </submittedName>
</protein>
<dbReference type="Proteomes" id="UP000019760">
    <property type="component" value="Unassembled WGS sequence"/>
</dbReference>
<keyword evidence="2" id="KW-1185">Reference proteome</keyword>
<comment type="caution">
    <text evidence="1">The sequence shown here is derived from an EMBL/GenBank/DDBJ whole genome shotgun (WGS) entry which is preliminary data.</text>
</comment>
<gene>
    <name evidence="1" type="ORF">Amme_085_021</name>
</gene>
<proteinExistence type="predicted"/>
<reference evidence="2" key="1">
    <citation type="journal article" date="2014" name="FEMS Microbiol. Lett.">
        <title>Draft Genomic DNA Sequence of the Facultatively Methylotrophic Bacterium Acidomonas methanolica type strain MB58.</title>
        <authorList>
            <person name="Higashiura N."/>
            <person name="Hadano H."/>
            <person name="Hirakawa H."/>
            <person name="Matsutani M."/>
            <person name="Takabe S."/>
            <person name="Matsushita K."/>
            <person name="Azuma Y."/>
        </authorList>
    </citation>
    <scope>NUCLEOTIDE SEQUENCE [LARGE SCALE GENOMIC DNA]</scope>
    <source>
        <strain evidence="2">MB58</strain>
    </source>
</reference>
<dbReference type="AlphaFoldDB" id="A0A023D6W7"/>
<evidence type="ECO:0000313" key="1">
    <source>
        <dbReference type="EMBL" id="GAJ29893.1"/>
    </source>
</evidence>
<reference evidence="1 2" key="2">
    <citation type="journal article" date="2014" name="FEMS Microbiol. Lett.">
        <title>Draft genomic DNA sequence of the facultatively methylotrophic bacterium Acidomonas methanolica type strain MB58.</title>
        <authorList>
            <person name="Higashiura N."/>
            <person name="Hadano H."/>
            <person name="Hirakawa H."/>
            <person name="Matsutani M."/>
            <person name="Takabe S."/>
            <person name="Matsushita K."/>
            <person name="Azuma Y."/>
        </authorList>
    </citation>
    <scope>NUCLEOTIDE SEQUENCE [LARGE SCALE GENOMIC DNA]</scope>
    <source>
        <strain evidence="1 2">MB58</strain>
    </source>
</reference>
<organism evidence="1 2">
    <name type="scientific">Acidomonas methanolica NBRC 104435</name>
    <dbReference type="NCBI Taxonomy" id="1231351"/>
    <lineage>
        <taxon>Bacteria</taxon>
        <taxon>Pseudomonadati</taxon>
        <taxon>Pseudomonadota</taxon>
        <taxon>Alphaproteobacteria</taxon>
        <taxon>Acetobacterales</taxon>
        <taxon>Acetobacteraceae</taxon>
        <taxon>Acidomonas</taxon>
    </lineage>
</organism>
<dbReference type="RefSeq" id="WP_042060266.1">
    <property type="nucleotide sequence ID" value="NZ_BAND01000085.1"/>
</dbReference>
<name>A0A023D6W7_ACIMT</name>
<dbReference type="OrthoDB" id="8019751at2"/>